<reference evidence="2 3" key="2">
    <citation type="journal article" date="2009" name="Appl. Environ. Microbiol.">
        <title>Rhizobium sp. strain NGR234 possesses a remarkable number of secretion systems.</title>
        <authorList>
            <person name="Schmeisser C."/>
            <person name="Liesegang H."/>
            <person name="Krysciak D."/>
            <person name="Bakkou N."/>
            <person name="Le Quere A."/>
            <person name="Wollherr A."/>
            <person name="Heinemeyer I."/>
            <person name="Morgenstern B."/>
            <person name="Pommerening-Roeser A."/>
            <person name="Flores M."/>
            <person name="Palacios R."/>
            <person name="Brenner S."/>
            <person name="Gottschalk G."/>
            <person name="Schmitz R.A."/>
            <person name="Broughton W.J."/>
            <person name="Perret X."/>
            <person name="Strittmatter A.W."/>
            <person name="Streit W.R."/>
        </authorList>
    </citation>
    <scope>NUCLEOTIDE SEQUENCE [LARGE SCALE GENOMIC DNA]</scope>
    <source>
        <strain evidence="3">NBRC 101917 / NGR234</strain>
    </source>
</reference>
<organism evidence="2 3">
    <name type="scientific">Sinorhizobium fredii (strain NBRC 101917 / NGR234)</name>
    <dbReference type="NCBI Taxonomy" id="394"/>
    <lineage>
        <taxon>Bacteria</taxon>
        <taxon>Pseudomonadati</taxon>
        <taxon>Pseudomonadota</taxon>
        <taxon>Alphaproteobacteria</taxon>
        <taxon>Hyphomicrobiales</taxon>
        <taxon>Rhizobiaceae</taxon>
        <taxon>Sinorhizobium/Ensifer group</taxon>
        <taxon>Sinorhizobium</taxon>
    </lineage>
</organism>
<evidence type="ECO:0000256" key="1">
    <source>
        <dbReference type="SAM" id="MobiDB-lite"/>
    </source>
</evidence>
<sequence>MSDARVAPTAPGADLHSLHGWSPSEPAGAIGSINRDRAFYVSIGCEADGLVDAEGKGLRSSTAQFERTFAWLGRC</sequence>
<geneLocation type="plasmid" evidence="3">
    <name>sym pNGR234b</name>
</geneLocation>
<evidence type="ECO:0000313" key="2">
    <source>
        <dbReference type="EMBL" id="ACP22791.1"/>
    </source>
</evidence>
<name>C3KRT3_SINFN</name>
<reference evidence="3" key="1">
    <citation type="journal article" date="2004" name="J. Bacteriol.">
        <title>An evolutionary hot spot: the pNGR234b replicon of Rhizobium sp. strain NGR234.</title>
        <authorList>
            <person name="Streit W.R."/>
            <person name="Schmitz R.A."/>
            <person name="Perret X."/>
            <person name="Staehelin C."/>
            <person name="Deakin W.J."/>
            <person name="Raasch C."/>
            <person name="Liesegang H."/>
            <person name="Broughton W.J."/>
        </authorList>
    </citation>
    <scope>NUCLEOTIDE SEQUENCE [LARGE SCALE GENOMIC DNA]</scope>
    <source>
        <strain evidence="3">NBRC 101917 / NGR234</strain>
    </source>
</reference>
<feature type="region of interest" description="Disordered" evidence="1">
    <location>
        <begin position="1"/>
        <end position="22"/>
    </location>
</feature>
<dbReference type="EMBL" id="CP000874">
    <property type="protein sequence ID" value="ACP22791.1"/>
    <property type="molecule type" value="Genomic_DNA"/>
</dbReference>
<protein>
    <submittedName>
        <fullName evidence="2">Uncharacterized protein</fullName>
    </submittedName>
</protein>
<dbReference type="Proteomes" id="UP000001054">
    <property type="component" value="Plasmid pNGR234b"/>
</dbReference>
<dbReference type="KEGG" id="rhi:NGR_b13400"/>
<dbReference type="AlphaFoldDB" id="C3KRT3"/>
<proteinExistence type="predicted"/>
<keyword evidence="3" id="KW-1185">Reference proteome</keyword>
<gene>
    <name evidence="2" type="ordered locus">NGR_b13400</name>
</gene>
<accession>C3KRT3</accession>
<evidence type="ECO:0000313" key="3">
    <source>
        <dbReference type="Proteomes" id="UP000001054"/>
    </source>
</evidence>
<keyword evidence="2" id="KW-0614">Plasmid</keyword>
<dbReference type="HOGENOM" id="CLU_2668561_0_0_5"/>